<dbReference type="AlphaFoldDB" id="A0A2M6YBP4"/>
<name>A0A2M6YBP4_9BACT</name>
<dbReference type="EMBL" id="PEXI01000089">
    <property type="protein sequence ID" value="PIU24105.1"/>
    <property type="molecule type" value="Genomic_DNA"/>
</dbReference>
<evidence type="ECO:0000313" key="4">
    <source>
        <dbReference type="Proteomes" id="UP000229896"/>
    </source>
</evidence>
<dbReference type="Gene3D" id="3.40.50.2000">
    <property type="entry name" value="Glycogen Phosphorylase B"/>
    <property type="match status" value="2"/>
</dbReference>
<proteinExistence type="predicted"/>
<accession>A0A2M6YBP4</accession>
<dbReference type="InterPro" id="IPR001296">
    <property type="entry name" value="Glyco_trans_1"/>
</dbReference>
<comment type="caution">
    <text evidence="3">The sequence shown here is derived from an EMBL/GenBank/DDBJ whole genome shotgun (WGS) entry which is preliminary data.</text>
</comment>
<evidence type="ECO:0000256" key="1">
    <source>
        <dbReference type="ARBA" id="ARBA00022679"/>
    </source>
</evidence>
<protein>
    <recommendedName>
        <fullName evidence="2">Glycosyl transferase family 1 domain-containing protein</fullName>
    </recommendedName>
</protein>
<sequence length="382" mass="43788">MNKNAKIALLVNSFWNAGAGISGGDQRLMQIFKRIGKNFQIDIYTSADGKKIIAEEIKSATFYISPKEFEKGNIFLRYRRRSNWLIKKLKNHHYDYIYSSSDFFPDVLPAYQYKSDNPKTKWIACVFHIYPNWRVRPGSKIRNIVGSKIQDFSLARIKKADKIINVNYQVRDNLISKYQIPKDKIVINSCGIDLEYFRKIKAAKKRYQACFLARLMPSKGIFDLPEIWAKVVKKIPTAKLKIIGGGSDEVKLKLKNQFTKLGLSKNAEILGFLPNDKAYKILKESNLFVFPSHEEGFGIVIAEAFACGLPVVAWNLPVYREVFAGAVVEAKIANPNQFAKETIKILESKSLQAKFVAKSENVIEQYRWQAIVEKELRIIEKS</sequence>
<dbReference type="PANTHER" id="PTHR46401">
    <property type="entry name" value="GLYCOSYLTRANSFERASE WBBK-RELATED"/>
    <property type="match status" value="1"/>
</dbReference>
<dbReference type="PANTHER" id="PTHR46401:SF2">
    <property type="entry name" value="GLYCOSYLTRANSFERASE WBBK-RELATED"/>
    <property type="match status" value="1"/>
</dbReference>
<dbReference type="SUPFAM" id="SSF53756">
    <property type="entry name" value="UDP-Glycosyltransferase/glycogen phosphorylase"/>
    <property type="match status" value="1"/>
</dbReference>
<dbReference type="CDD" id="cd03801">
    <property type="entry name" value="GT4_PimA-like"/>
    <property type="match status" value="1"/>
</dbReference>
<evidence type="ECO:0000313" key="3">
    <source>
        <dbReference type="EMBL" id="PIU24105.1"/>
    </source>
</evidence>
<dbReference type="GO" id="GO:0016757">
    <property type="term" value="F:glycosyltransferase activity"/>
    <property type="evidence" value="ECO:0007669"/>
    <property type="project" value="InterPro"/>
</dbReference>
<feature type="domain" description="Glycosyl transferase family 1" evidence="2">
    <location>
        <begin position="195"/>
        <end position="360"/>
    </location>
</feature>
<reference evidence="4" key="1">
    <citation type="submission" date="2017-09" db="EMBL/GenBank/DDBJ databases">
        <title>Depth-based differentiation of microbial function through sediment-hosted aquifers and enrichment of novel symbionts in the deep terrestrial subsurface.</title>
        <authorList>
            <person name="Probst A.J."/>
            <person name="Ladd B."/>
            <person name="Jarett J.K."/>
            <person name="Geller-Mcgrath D.E."/>
            <person name="Sieber C.M.K."/>
            <person name="Emerson J.B."/>
            <person name="Anantharaman K."/>
            <person name="Thomas B.C."/>
            <person name="Malmstrom R."/>
            <person name="Stieglmeier M."/>
            <person name="Klingl A."/>
            <person name="Woyke T."/>
            <person name="Ryan C.M."/>
            <person name="Banfield J.F."/>
        </authorList>
    </citation>
    <scope>NUCLEOTIDE SEQUENCE [LARGE SCALE GENOMIC DNA]</scope>
</reference>
<gene>
    <name evidence="3" type="ORF">COT12_02820</name>
</gene>
<keyword evidence="1" id="KW-0808">Transferase</keyword>
<organism evidence="3 4">
    <name type="scientific">Candidatus Berkelbacteria bacterium CG08_land_8_20_14_0_20_39_8</name>
    <dbReference type="NCBI Taxonomy" id="1974511"/>
    <lineage>
        <taxon>Bacteria</taxon>
        <taxon>Candidatus Berkelbacteria</taxon>
    </lineage>
</organism>
<dbReference type="Pfam" id="PF00534">
    <property type="entry name" value="Glycos_transf_1"/>
    <property type="match status" value="1"/>
</dbReference>
<dbReference type="Proteomes" id="UP000229896">
    <property type="component" value="Unassembled WGS sequence"/>
</dbReference>
<evidence type="ECO:0000259" key="2">
    <source>
        <dbReference type="Pfam" id="PF00534"/>
    </source>
</evidence>